<dbReference type="EMBL" id="NGJU01000023">
    <property type="protein sequence ID" value="RST92404.1"/>
    <property type="molecule type" value="Genomic_DNA"/>
</dbReference>
<feature type="signal peptide" evidence="1">
    <location>
        <begin position="1"/>
        <end position="19"/>
    </location>
</feature>
<protein>
    <recommendedName>
        <fullName evidence="4">DUF5067 domain-containing protein</fullName>
    </recommendedName>
</protein>
<dbReference type="RefSeq" id="WP_126781909.1">
    <property type="nucleotide sequence ID" value="NZ_NGJU01000023.1"/>
</dbReference>
<feature type="chain" id="PRO_5038707689" description="DUF5067 domain-containing protein" evidence="1">
    <location>
        <begin position="20"/>
        <end position="219"/>
    </location>
</feature>
<comment type="caution">
    <text evidence="2">The sequence shown here is derived from an EMBL/GenBank/DDBJ whole genome shotgun (WGS) entry which is preliminary data.</text>
</comment>
<dbReference type="Proteomes" id="UP000287239">
    <property type="component" value="Unassembled WGS sequence"/>
</dbReference>
<gene>
    <name evidence="2" type="ORF">CBF35_13205</name>
</gene>
<keyword evidence="1" id="KW-0732">Signal</keyword>
<dbReference type="AlphaFoldDB" id="A0A429ZFJ2"/>
<name>A0A429ZFJ2_9ENTE</name>
<organism evidence="2 3">
    <name type="scientific">Vagococcus salmoninarum</name>
    <dbReference type="NCBI Taxonomy" id="2739"/>
    <lineage>
        <taxon>Bacteria</taxon>
        <taxon>Bacillati</taxon>
        <taxon>Bacillota</taxon>
        <taxon>Bacilli</taxon>
        <taxon>Lactobacillales</taxon>
        <taxon>Enterococcaceae</taxon>
        <taxon>Vagococcus</taxon>
    </lineage>
</organism>
<proteinExistence type="predicted"/>
<sequence length="219" mass="24960">MNYLLLLLVALFLTACQTAAPEKADKQKTAPSISQLSQRDDLPTAYFAQPYAHLIDLQALIKRKSQPSLTSPVNHLERWQDLDIHFHAFTIIPITSQLLPDFQELTGDSQAVLVLHLSIENDTAYHFEVDFDNFYLESPEGTTFPATAEFINSIAKIPPYSPKDDRKLTQGYFTFQGSELTNLHFMETVKIHLPLQVFEGEELLEIATYQQELRIDLYG</sequence>
<accession>A0A429ZFJ2</accession>
<evidence type="ECO:0000313" key="2">
    <source>
        <dbReference type="EMBL" id="RST92404.1"/>
    </source>
</evidence>
<keyword evidence="3" id="KW-1185">Reference proteome</keyword>
<evidence type="ECO:0008006" key="4">
    <source>
        <dbReference type="Google" id="ProtNLM"/>
    </source>
</evidence>
<evidence type="ECO:0000313" key="3">
    <source>
        <dbReference type="Proteomes" id="UP000287239"/>
    </source>
</evidence>
<reference evidence="2 3" key="1">
    <citation type="submission" date="2017-05" db="EMBL/GenBank/DDBJ databases">
        <title>Vagococcus spp. assemblies.</title>
        <authorList>
            <person name="Gulvik C.A."/>
        </authorList>
    </citation>
    <scope>NUCLEOTIDE SEQUENCE [LARGE SCALE GENOMIC DNA]</scope>
    <source>
        <strain evidence="2 3">NCFB 2777</strain>
    </source>
</reference>
<evidence type="ECO:0000256" key="1">
    <source>
        <dbReference type="SAM" id="SignalP"/>
    </source>
</evidence>
<dbReference type="GeneID" id="98569303"/>